<evidence type="ECO:0000259" key="6">
    <source>
        <dbReference type="Pfam" id="PF00108"/>
    </source>
</evidence>
<dbReference type="EMBL" id="POTY01000231">
    <property type="protein sequence ID" value="PZG11501.1"/>
    <property type="molecule type" value="Genomic_DNA"/>
</dbReference>
<accession>A0A2W2DME1</accession>
<dbReference type="InterPro" id="IPR020616">
    <property type="entry name" value="Thiolase_N"/>
</dbReference>
<keyword evidence="2 5" id="KW-0808">Transferase</keyword>
<evidence type="ECO:0000256" key="2">
    <source>
        <dbReference type="ARBA" id="ARBA00022679"/>
    </source>
</evidence>
<keyword evidence="9" id="KW-1185">Reference proteome</keyword>
<dbReference type="CDD" id="cd00751">
    <property type="entry name" value="thiolase"/>
    <property type="match status" value="1"/>
</dbReference>
<dbReference type="PANTHER" id="PTHR43365">
    <property type="entry name" value="BLR7806 PROTEIN"/>
    <property type="match status" value="1"/>
</dbReference>
<keyword evidence="3 5" id="KW-0012">Acyltransferase</keyword>
<dbReference type="PROSITE" id="PS00737">
    <property type="entry name" value="THIOLASE_2"/>
    <property type="match status" value="1"/>
</dbReference>
<evidence type="ECO:0000256" key="4">
    <source>
        <dbReference type="PIRSR" id="PIRSR000429-1"/>
    </source>
</evidence>
<dbReference type="SUPFAM" id="SSF53901">
    <property type="entry name" value="Thiolase-like"/>
    <property type="match status" value="2"/>
</dbReference>
<comment type="caution">
    <text evidence="8">The sequence shown here is derived from an EMBL/GenBank/DDBJ whole genome shotgun (WGS) entry which is preliminary data.</text>
</comment>
<feature type="active site" description="Proton acceptor" evidence="4">
    <location>
        <position position="369"/>
    </location>
</feature>
<dbReference type="InterPro" id="IPR020613">
    <property type="entry name" value="Thiolase_CS"/>
</dbReference>
<gene>
    <name evidence="8" type="ORF">C1I95_27185</name>
</gene>
<comment type="similarity">
    <text evidence="1 5">Belongs to the thiolase-like superfamily. Thiolase family.</text>
</comment>
<evidence type="ECO:0000313" key="8">
    <source>
        <dbReference type="EMBL" id="PZG11501.1"/>
    </source>
</evidence>
<dbReference type="PIRSF" id="PIRSF000429">
    <property type="entry name" value="Ac-CoA_Ac_transf"/>
    <property type="match status" value="1"/>
</dbReference>
<evidence type="ECO:0000256" key="5">
    <source>
        <dbReference type="RuleBase" id="RU003557"/>
    </source>
</evidence>
<dbReference type="InterPro" id="IPR002155">
    <property type="entry name" value="Thiolase"/>
</dbReference>
<dbReference type="Pfam" id="PF02803">
    <property type="entry name" value="Thiolase_C"/>
    <property type="match status" value="1"/>
</dbReference>
<dbReference type="Pfam" id="PF00108">
    <property type="entry name" value="Thiolase_N"/>
    <property type="match status" value="1"/>
</dbReference>
<dbReference type="InterPro" id="IPR020617">
    <property type="entry name" value="Thiolase_C"/>
</dbReference>
<evidence type="ECO:0000256" key="3">
    <source>
        <dbReference type="ARBA" id="ARBA00023315"/>
    </source>
</evidence>
<sequence length="383" mass="40088">MAEAVIVAAARTPIGRRDGWLSGLKAVELLRTVQREVLDRVGLPPSEVDQIIGGCVTQVGEQSLNVTRNAWLSTGLDPEVACTTVDVSCGSAQQANHLVAALITAGVIDVGIACGVESMSRVPVGTNLYQGPGHYKTDDYPWDDPPKAQFGGAERIAAKYGVDRAAADAYGVRSQQRAARAWAQGRFDAEVVAVRAPDGAGGSVEVARDQGLRETTPKGLAALRPTIDGGVHTAGTTSQISDGAAAVLWMSAERAAALGLRPRARMLHQVVTGSDPYLLLEGPVVATRKILDRAKMRLSDIDLAEVNEAFAAVVLGWTAAHDADPDRVNVNGGAIALGHPLGASGTRLLVSALHELERTDRELALVTMCCGGALGTASILQRM</sequence>
<feature type="domain" description="Thiolase C-terminal" evidence="7">
    <location>
        <begin position="261"/>
        <end position="382"/>
    </location>
</feature>
<dbReference type="PROSITE" id="PS00099">
    <property type="entry name" value="THIOLASE_3"/>
    <property type="match status" value="1"/>
</dbReference>
<dbReference type="InterPro" id="IPR016039">
    <property type="entry name" value="Thiolase-like"/>
</dbReference>
<evidence type="ECO:0000313" key="9">
    <source>
        <dbReference type="Proteomes" id="UP000248924"/>
    </source>
</evidence>
<feature type="domain" description="Thiolase N-terminal" evidence="6">
    <location>
        <begin position="5"/>
        <end position="252"/>
    </location>
</feature>
<reference evidence="8 9" key="1">
    <citation type="submission" date="2018-01" db="EMBL/GenBank/DDBJ databases">
        <title>Draft genome sequence of Jishengella sp. NA12.</title>
        <authorList>
            <person name="Sahin N."/>
            <person name="Ay H."/>
            <person name="Saygin H."/>
        </authorList>
    </citation>
    <scope>NUCLEOTIDE SEQUENCE [LARGE SCALE GENOMIC DNA]</scope>
    <source>
        <strain evidence="8 9">NA12</strain>
    </source>
</reference>
<organism evidence="8 9">
    <name type="scientific">Micromonospora craterilacus</name>
    <dbReference type="NCBI Taxonomy" id="1655439"/>
    <lineage>
        <taxon>Bacteria</taxon>
        <taxon>Bacillati</taxon>
        <taxon>Actinomycetota</taxon>
        <taxon>Actinomycetes</taxon>
        <taxon>Micromonosporales</taxon>
        <taxon>Micromonosporaceae</taxon>
        <taxon>Micromonospora</taxon>
    </lineage>
</organism>
<proteinExistence type="inferred from homology"/>
<name>A0A2W2DME1_9ACTN</name>
<evidence type="ECO:0000259" key="7">
    <source>
        <dbReference type="Pfam" id="PF02803"/>
    </source>
</evidence>
<dbReference type="AlphaFoldDB" id="A0A2W2DME1"/>
<dbReference type="InterPro" id="IPR020610">
    <property type="entry name" value="Thiolase_AS"/>
</dbReference>
<feature type="active site" description="Acyl-thioester intermediate" evidence="4">
    <location>
        <position position="89"/>
    </location>
</feature>
<dbReference type="Gene3D" id="3.40.47.10">
    <property type="match status" value="2"/>
</dbReference>
<evidence type="ECO:0000256" key="1">
    <source>
        <dbReference type="ARBA" id="ARBA00010982"/>
    </source>
</evidence>
<feature type="active site" description="Proton acceptor" evidence="4">
    <location>
        <position position="339"/>
    </location>
</feature>
<dbReference type="NCBIfam" id="TIGR01930">
    <property type="entry name" value="AcCoA-C-Actrans"/>
    <property type="match status" value="1"/>
</dbReference>
<protein>
    <submittedName>
        <fullName evidence="8">Acetyl-CoA C-acyltransferase</fullName>
    </submittedName>
</protein>
<dbReference type="NCBIfam" id="NF005889">
    <property type="entry name" value="PRK07850.1"/>
    <property type="match status" value="1"/>
</dbReference>
<dbReference type="OrthoDB" id="9764638at2"/>
<dbReference type="PANTHER" id="PTHR43365:SF1">
    <property type="entry name" value="ACETYL-COA C-ACYLTRANSFERASE"/>
    <property type="match status" value="1"/>
</dbReference>
<dbReference type="RefSeq" id="WP_111217975.1">
    <property type="nucleotide sequence ID" value="NZ_POTY01000231.1"/>
</dbReference>
<dbReference type="Proteomes" id="UP000248924">
    <property type="component" value="Unassembled WGS sequence"/>
</dbReference>
<dbReference type="GO" id="GO:0016747">
    <property type="term" value="F:acyltransferase activity, transferring groups other than amino-acyl groups"/>
    <property type="evidence" value="ECO:0007669"/>
    <property type="project" value="InterPro"/>
</dbReference>